<evidence type="ECO:0000313" key="4">
    <source>
        <dbReference type="EMBL" id="KAL2465956.1"/>
    </source>
</evidence>
<proteinExistence type="predicted"/>
<feature type="region of interest" description="Disordered" evidence="1">
    <location>
        <begin position="385"/>
        <end position="427"/>
    </location>
</feature>
<evidence type="ECO:0000256" key="1">
    <source>
        <dbReference type="SAM" id="MobiDB-lite"/>
    </source>
</evidence>
<dbReference type="Pfam" id="PF03101">
    <property type="entry name" value="FAR1"/>
    <property type="match status" value="1"/>
</dbReference>
<dbReference type="Pfam" id="PF10551">
    <property type="entry name" value="MULE"/>
    <property type="match status" value="1"/>
</dbReference>
<evidence type="ECO:0000313" key="5">
    <source>
        <dbReference type="Proteomes" id="UP001604336"/>
    </source>
</evidence>
<dbReference type="Proteomes" id="UP001604336">
    <property type="component" value="Unassembled WGS sequence"/>
</dbReference>
<feature type="compositionally biased region" description="Basic and acidic residues" evidence="1">
    <location>
        <begin position="418"/>
        <end position="427"/>
    </location>
</feature>
<feature type="compositionally biased region" description="Basic residues" evidence="1">
    <location>
        <begin position="404"/>
        <end position="417"/>
    </location>
</feature>
<feature type="domain" description="FAR1" evidence="2">
    <location>
        <begin position="127"/>
        <end position="212"/>
    </location>
</feature>
<reference evidence="5" key="1">
    <citation type="submission" date="2024-07" db="EMBL/GenBank/DDBJ databases">
        <title>Two chromosome-level genome assemblies of Korean endemic species Abeliophyllum distichum and Forsythia ovata (Oleaceae).</title>
        <authorList>
            <person name="Jang H."/>
        </authorList>
    </citation>
    <scope>NUCLEOTIDE SEQUENCE [LARGE SCALE GENOMIC DNA]</scope>
</reference>
<comment type="caution">
    <text evidence="4">The sequence shown here is derived from an EMBL/GenBank/DDBJ whole genome shotgun (WGS) entry which is preliminary data.</text>
</comment>
<sequence length="427" mass="48606">MVDITAGHELLSFIDAYSEYNQIPMFGPDEEHSSFITDRGLYYYKESSHTIQTKPDENLILYLAMLEVVVSLVLVREEAQLQLPIYDVNDEIEIENFPGLNDDWVEELNEIVPKVEMKSKELNEVFEFYKNYASCVGFPVRKHNSKKGDDGVVRNVTFTCSREGRGTSNTSTSLKPQPTIQTRCNAMVTVVSDASRSWRLTKVQLEHNHKISPSKSRCRVENKKFGDAVTFDSTYLTNRYDMPFAPFVGVNYHGQSTLLGCGLISNEDTQTFTWLFRTWLECMEGKAPIGITTDQDRAITPAQLRYDELCETLRKVADVEADDEEHCREITDWLEMKMINLKISNNKSSCGSNLISGHSLVQATTEREIVDKDYSVHMLDPKFSKTKGAPKKLRKKGPLVIGSTKKKAIARKRPKRSPRPDHPGHFS</sequence>
<feature type="compositionally biased region" description="Basic residues" evidence="1">
    <location>
        <begin position="385"/>
        <end position="397"/>
    </location>
</feature>
<accession>A0ABD1PTU3</accession>
<gene>
    <name evidence="4" type="ORF">Adt_41807</name>
</gene>
<evidence type="ECO:0000259" key="2">
    <source>
        <dbReference type="Pfam" id="PF03101"/>
    </source>
</evidence>
<dbReference type="InterPro" id="IPR004330">
    <property type="entry name" value="FAR1_DNA_bnd_dom"/>
</dbReference>
<dbReference type="PANTHER" id="PTHR47718:SF13">
    <property type="entry name" value="OS09G0290500 PROTEIN"/>
    <property type="match status" value="1"/>
</dbReference>
<feature type="domain" description="MULE transposase" evidence="3">
    <location>
        <begin position="229"/>
        <end position="302"/>
    </location>
</feature>
<organism evidence="4 5">
    <name type="scientific">Abeliophyllum distichum</name>
    <dbReference type="NCBI Taxonomy" id="126358"/>
    <lineage>
        <taxon>Eukaryota</taxon>
        <taxon>Viridiplantae</taxon>
        <taxon>Streptophyta</taxon>
        <taxon>Embryophyta</taxon>
        <taxon>Tracheophyta</taxon>
        <taxon>Spermatophyta</taxon>
        <taxon>Magnoliopsida</taxon>
        <taxon>eudicotyledons</taxon>
        <taxon>Gunneridae</taxon>
        <taxon>Pentapetalae</taxon>
        <taxon>asterids</taxon>
        <taxon>lamiids</taxon>
        <taxon>Lamiales</taxon>
        <taxon>Oleaceae</taxon>
        <taxon>Forsythieae</taxon>
        <taxon>Abeliophyllum</taxon>
    </lineage>
</organism>
<evidence type="ECO:0000259" key="3">
    <source>
        <dbReference type="Pfam" id="PF10551"/>
    </source>
</evidence>
<keyword evidence="5" id="KW-1185">Reference proteome</keyword>
<dbReference type="InterPro" id="IPR018289">
    <property type="entry name" value="MULE_transposase_dom"/>
</dbReference>
<dbReference type="EMBL" id="JBFOLK010000013">
    <property type="protein sequence ID" value="KAL2465956.1"/>
    <property type="molecule type" value="Genomic_DNA"/>
</dbReference>
<dbReference type="AlphaFoldDB" id="A0ABD1PTU3"/>
<name>A0ABD1PTU3_9LAMI</name>
<protein>
    <submittedName>
        <fullName evidence="4">Protein FAR1-RELATED SEQUENCE</fullName>
    </submittedName>
</protein>
<dbReference type="PANTHER" id="PTHR47718">
    <property type="entry name" value="OS01G0519700 PROTEIN"/>
    <property type="match status" value="1"/>
</dbReference>